<feature type="transmembrane region" description="Helical" evidence="1">
    <location>
        <begin position="12"/>
        <end position="35"/>
    </location>
</feature>
<protein>
    <submittedName>
        <fullName evidence="2">Uncharacterized protein</fullName>
    </submittedName>
</protein>
<name>A0A1X7VNX9_AMPQE</name>
<keyword evidence="1" id="KW-1133">Transmembrane helix</keyword>
<accession>A0A1X7VNX9</accession>
<reference evidence="2" key="1">
    <citation type="submission" date="2017-05" db="UniProtKB">
        <authorList>
            <consortium name="EnsemblMetazoa"/>
        </authorList>
    </citation>
    <scope>IDENTIFICATION</scope>
</reference>
<proteinExistence type="predicted"/>
<dbReference type="EnsemblMetazoa" id="Aqu2.1.42101_001">
    <property type="protein sequence ID" value="Aqu2.1.42101_001"/>
    <property type="gene ID" value="Aqu2.1.42101"/>
</dbReference>
<evidence type="ECO:0000313" key="2">
    <source>
        <dbReference type="EnsemblMetazoa" id="Aqu2.1.42101_001"/>
    </source>
</evidence>
<organism evidence="2">
    <name type="scientific">Amphimedon queenslandica</name>
    <name type="common">Sponge</name>
    <dbReference type="NCBI Taxonomy" id="400682"/>
    <lineage>
        <taxon>Eukaryota</taxon>
        <taxon>Metazoa</taxon>
        <taxon>Porifera</taxon>
        <taxon>Demospongiae</taxon>
        <taxon>Heteroscleromorpha</taxon>
        <taxon>Haplosclerida</taxon>
        <taxon>Niphatidae</taxon>
        <taxon>Amphimedon</taxon>
    </lineage>
</organism>
<dbReference type="AlphaFoldDB" id="A0A1X7VNX9"/>
<keyword evidence="1" id="KW-0472">Membrane</keyword>
<dbReference type="InParanoid" id="A0A1X7VNX9"/>
<evidence type="ECO:0000256" key="1">
    <source>
        <dbReference type="SAM" id="Phobius"/>
    </source>
</evidence>
<sequence length="56" mass="6542">MMSLFVLNITTWSVVIVYFWFEGILICTPLSISLFRIFHSSEDIMTNTMMTRFGSL</sequence>
<keyword evidence="1" id="KW-0812">Transmembrane</keyword>